<dbReference type="RefSeq" id="XP_022086308.1">
    <property type="nucleotide sequence ID" value="XM_022230616.1"/>
</dbReference>
<dbReference type="Proteomes" id="UP000694845">
    <property type="component" value="Unplaced"/>
</dbReference>
<dbReference type="GO" id="GO:0005789">
    <property type="term" value="C:endoplasmic reticulum membrane"/>
    <property type="evidence" value="ECO:0007669"/>
    <property type="project" value="UniProtKB-SubCell"/>
</dbReference>
<feature type="transmembrane region" description="Helical" evidence="9">
    <location>
        <begin position="12"/>
        <end position="33"/>
    </location>
</feature>
<dbReference type="OrthoDB" id="433124at2759"/>
<dbReference type="PROSITE" id="PS51751">
    <property type="entry name" value="EXPERA"/>
    <property type="match status" value="1"/>
</dbReference>
<evidence type="ECO:0000256" key="6">
    <source>
        <dbReference type="ARBA" id="ARBA00022989"/>
    </source>
</evidence>
<dbReference type="PANTHER" id="PTHR31204">
    <property type="entry name" value="SIGMA INTRACELLULAR RECEPTOR 2"/>
    <property type="match status" value="1"/>
</dbReference>
<dbReference type="AlphaFoldDB" id="A0A8B7XZH9"/>
<evidence type="ECO:0000259" key="10">
    <source>
        <dbReference type="PROSITE" id="PS51751"/>
    </source>
</evidence>
<evidence type="ECO:0000256" key="9">
    <source>
        <dbReference type="PIRNR" id="PIRNR031032"/>
    </source>
</evidence>
<keyword evidence="5" id="KW-0256">Endoplasmic reticulum</keyword>
<evidence type="ECO:0000256" key="4">
    <source>
        <dbReference type="ARBA" id="ARBA00022692"/>
    </source>
</evidence>
<evidence type="ECO:0000256" key="5">
    <source>
        <dbReference type="ARBA" id="ARBA00022824"/>
    </source>
</evidence>
<keyword evidence="11" id="KW-1185">Reference proteome</keyword>
<evidence type="ECO:0000256" key="3">
    <source>
        <dbReference type="ARBA" id="ARBA00018102"/>
    </source>
</evidence>
<dbReference type="Pfam" id="PF05241">
    <property type="entry name" value="EBP"/>
    <property type="match status" value="1"/>
</dbReference>
<sequence length="187" mass="21651">MAKGLTRVLEWVIVVYFASHIFITVFFDSQAIMPQWLYPKMFVDVMKDYSVYMKDEMMADPSAYPWFMSFVYGECLLQFPFFFVATYAFYKGSCKWIRIPAIIYSVHTATTLQAILAHILFQDFSKSPYPAPSTLEERLKLSAIYVPYLLLPVLILLLMLFSSDYKPAANKPATNTAAPRTRKQKSR</sequence>
<dbReference type="KEGG" id="aplc:110976910"/>
<evidence type="ECO:0000256" key="2">
    <source>
        <dbReference type="ARBA" id="ARBA00009096"/>
    </source>
</evidence>
<feature type="transmembrane region" description="Helical" evidence="9">
    <location>
        <begin position="141"/>
        <end position="161"/>
    </location>
</feature>
<feature type="transmembrane region" description="Helical" evidence="9">
    <location>
        <begin position="102"/>
        <end position="121"/>
    </location>
</feature>
<gene>
    <name evidence="12" type="primary">LOC110976910</name>
</gene>
<evidence type="ECO:0000256" key="1">
    <source>
        <dbReference type="ARBA" id="ARBA00004477"/>
    </source>
</evidence>
<dbReference type="InterPro" id="IPR033118">
    <property type="entry name" value="EXPERA"/>
</dbReference>
<keyword evidence="7 9" id="KW-0472">Membrane</keyword>
<comment type="subcellular location">
    <subcellularLocation>
        <location evidence="1">Endoplasmic reticulum membrane</location>
        <topology evidence="1">Multi-pass membrane protein</topology>
    </subcellularLocation>
</comment>
<accession>A0A8B7XZH9</accession>
<dbReference type="InterPro" id="IPR016964">
    <property type="entry name" value="Sigma2_recept"/>
</dbReference>
<keyword evidence="4 9" id="KW-0812">Transmembrane</keyword>
<organism evidence="11 12">
    <name type="scientific">Acanthaster planci</name>
    <name type="common">Crown-of-thorns starfish</name>
    <dbReference type="NCBI Taxonomy" id="133434"/>
    <lineage>
        <taxon>Eukaryota</taxon>
        <taxon>Metazoa</taxon>
        <taxon>Echinodermata</taxon>
        <taxon>Eleutherozoa</taxon>
        <taxon>Asterozoa</taxon>
        <taxon>Asteroidea</taxon>
        <taxon>Valvatacea</taxon>
        <taxon>Valvatida</taxon>
        <taxon>Acanthasteridae</taxon>
        <taxon>Acanthaster</taxon>
    </lineage>
</organism>
<dbReference type="OMA" id="EFKDPMV"/>
<comment type="similarity">
    <text evidence="2">Belongs to the TMEM97/sigma-2 receptor family.</text>
</comment>
<keyword evidence="6 9" id="KW-1133">Transmembrane helix</keyword>
<evidence type="ECO:0000313" key="12">
    <source>
        <dbReference type="RefSeq" id="XP_022086308.1"/>
    </source>
</evidence>
<protein>
    <recommendedName>
        <fullName evidence="3">Sigma intracellular receptor 2</fullName>
    </recommendedName>
    <alternativeName>
        <fullName evidence="8">Transmembrane protein 97</fullName>
    </alternativeName>
</protein>
<reference evidence="12" key="1">
    <citation type="submission" date="2025-08" db="UniProtKB">
        <authorList>
            <consortium name="RefSeq"/>
        </authorList>
    </citation>
    <scope>IDENTIFICATION</scope>
</reference>
<name>A0A8B7XZH9_ACAPL</name>
<dbReference type="InterPro" id="IPR051987">
    <property type="entry name" value="Sigma-2_receptor-like"/>
</dbReference>
<feature type="transmembrane region" description="Helical" evidence="9">
    <location>
        <begin position="63"/>
        <end position="90"/>
    </location>
</feature>
<proteinExistence type="inferred from homology"/>
<dbReference type="PIRSF" id="PIRSF031032">
    <property type="entry name" value="TMP_97_prd"/>
    <property type="match status" value="1"/>
</dbReference>
<dbReference type="PANTHER" id="PTHR31204:SF1">
    <property type="entry name" value="SIGMA INTRACELLULAR RECEPTOR 2"/>
    <property type="match status" value="1"/>
</dbReference>
<evidence type="ECO:0000256" key="7">
    <source>
        <dbReference type="ARBA" id="ARBA00023136"/>
    </source>
</evidence>
<evidence type="ECO:0000313" key="11">
    <source>
        <dbReference type="Proteomes" id="UP000694845"/>
    </source>
</evidence>
<dbReference type="GeneID" id="110976910"/>
<evidence type="ECO:0000256" key="8">
    <source>
        <dbReference type="ARBA" id="ARBA00031073"/>
    </source>
</evidence>
<feature type="domain" description="EXPERA" evidence="10">
    <location>
        <begin position="9"/>
        <end position="156"/>
    </location>
</feature>